<evidence type="ECO:0000256" key="2">
    <source>
        <dbReference type="SAM" id="Phobius"/>
    </source>
</evidence>
<protein>
    <recommendedName>
        <fullName evidence="5">Integral membrane protein</fullName>
    </recommendedName>
</protein>
<keyword evidence="2" id="KW-1133">Transmembrane helix</keyword>
<keyword evidence="4" id="KW-1185">Reference proteome</keyword>
<accession>A0ABW0WC98</accession>
<gene>
    <name evidence="3" type="ORF">ACFP3J_10170</name>
</gene>
<keyword evidence="2" id="KW-0812">Transmembrane</keyword>
<proteinExistence type="predicted"/>
<dbReference type="RefSeq" id="WP_382466722.1">
    <property type="nucleotide sequence ID" value="NZ_JBHSOE010000012.1"/>
</dbReference>
<evidence type="ECO:0000313" key="3">
    <source>
        <dbReference type="EMBL" id="MFC5655851.1"/>
    </source>
</evidence>
<evidence type="ECO:0000313" key="4">
    <source>
        <dbReference type="Proteomes" id="UP001596065"/>
    </source>
</evidence>
<name>A0ABW0WC98_STRNO</name>
<keyword evidence="2" id="KW-0472">Membrane</keyword>
<feature type="transmembrane region" description="Helical" evidence="2">
    <location>
        <begin position="93"/>
        <end position="112"/>
    </location>
</feature>
<feature type="transmembrane region" description="Helical" evidence="2">
    <location>
        <begin position="301"/>
        <end position="321"/>
    </location>
</feature>
<reference evidence="4" key="1">
    <citation type="journal article" date="2019" name="Int. J. Syst. Evol. Microbiol.">
        <title>The Global Catalogue of Microorganisms (GCM) 10K type strain sequencing project: providing services to taxonomists for standard genome sequencing and annotation.</title>
        <authorList>
            <consortium name="The Broad Institute Genomics Platform"/>
            <consortium name="The Broad Institute Genome Sequencing Center for Infectious Disease"/>
            <person name="Wu L."/>
            <person name="Ma J."/>
        </authorList>
    </citation>
    <scope>NUCLEOTIDE SEQUENCE [LARGE SCALE GENOMIC DNA]</scope>
    <source>
        <strain evidence="4">KCTC 5701</strain>
    </source>
</reference>
<dbReference type="Proteomes" id="UP001596065">
    <property type="component" value="Unassembled WGS sequence"/>
</dbReference>
<feature type="compositionally biased region" description="Polar residues" evidence="1">
    <location>
        <begin position="388"/>
        <end position="398"/>
    </location>
</feature>
<feature type="region of interest" description="Disordered" evidence="1">
    <location>
        <begin position="357"/>
        <end position="398"/>
    </location>
</feature>
<evidence type="ECO:0008006" key="5">
    <source>
        <dbReference type="Google" id="ProtNLM"/>
    </source>
</evidence>
<feature type="transmembrane region" description="Helical" evidence="2">
    <location>
        <begin position="124"/>
        <end position="143"/>
    </location>
</feature>
<comment type="caution">
    <text evidence="3">The sequence shown here is derived from an EMBL/GenBank/DDBJ whole genome shotgun (WGS) entry which is preliminary data.</text>
</comment>
<sequence length="398" mass="43191">MTWTAFKELSFYWTTWTLFEALWIGMLWSTRSRVPGRAVYWFRPARRIRRRACERRAGRLLEQLERQGVPEQDRPDKDQLVDRWHRIVAGRCAAVPFQVGPLLLAVAPFWPLRPTPEGDTAGSLKMFVALAVYSVVSIALMAADERATAVSDPAGLVTSRAALFLEVLLERPGERRSQDSALDSHGKAFGRLCSALRTQARHLTREASATVREKVRQDTERLIAALTQSNERCLLSEGTDRETAVSELARLVSSALRHSCRPRNSRDTLLVVGPHVLPDAPAPETTADTTKEPLPNRLLRWTGWLVAAAALFTGAVVLPGGGAAADVLLLAGTFSVAAVFPPLRAVLGRAVAGMSGSVPAGTEAVPDQAPRPPTPSSSSACPHCADRSSVTVGSPTVR</sequence>
<feature type="transmembrane region" description="Helical" evidence="2">
    <location>
        <begin position="12"/>
        <end position="30"/>
    </location>
</feature>
<dbReference type="EMBL" id="JBHSOE010000012">
    <property type="protein sequence ID" value="MFC5655851.1"/>
    <property type="molecule type" value="Genomic_DNA"/>
</dbReference>
<evidence type="ECO:0000256" key="1">
    <source>
        <dbReference type="SAM" id="MobiDB-lite"/>
    </source>
</evidence>
<feature type="transmembrane region" description="Helical" evidence="2">
    <location>
        <begin position="327"/>
        <end position="347"/>
    </location>
</feature>
<organism evidence="3 4">
    <name type="scientific">Streptomyces nogalater</name>
    <dbReference type="NCBI Taxonomy" id="38314"/>
    <lineage>
        <taxon>Bacteria</taxon>
        <taxon>Bacillati</taxon>
        <taxon>Actinomycetota</taxon>
        <taxon>Actinomycetes</taxon>
        <taxon>Kitasatosporales</taxon>
        <taxon>Streptomycetaceae</taxon>
        <taxon>Streptomyces</taxon>
    </lineage>
</organism>